<dbReference type="Proteomes" id="UP001067231">
    <property type="component" value="Unassembled WGS sequence"/>
</dbReference>
<reference evidence="1" key="1">
    <citation type="submission" date="2022-10" db="EMBL/GenBank/DDBJ databases">
        <title>Adaptive evolution leads to modifications in subtelomeric GC content in a zoonotic Cryptosporidium species.</title>
        <authorList>
            <person name="Li J."/>
            <person name="Feng Y."/>
            <person name="Xiao L."/>
        </authorList>
    </citation>
    <scope>NUCLEOTIDE SEQUENCE</scope>
    <source>
        <strain evidence="1">33844</strain>
    </source>
</reference>
<proteinExistence type="predicted"/>
<dbReference type="EMBL" id="JAPCXC010000001">
    <property type="protein sequence ID" value="KAJ1613824.1"/>
    <property type="molecule type" value="Genomic_DNA"/>
</dbReference>
<accession>A0A9D5DJM6</accession>
<sequence length="83" mass="9520">MLDEAKFLYMHFNPFTSMPVYRFKSALSRQGSSDQLSGNRRGDEDRDATLPWIPMVLAQAGWLASEACVIYFRGIDQWIWAGT</sequence>
<evidence type="ECO:0000313" key="1">
    <source>
        <dbReference type="EMBL" id="KAJ1613824.1"/>
    </source>
</evidence>
<comment type="caution">
    <text evidence="1">The sequence shown here is derived from an EMBL/GenBank/DDBJ whole genome shotgun (WGS) entry which is preliminary data.</text>
</comment>
<gene>
    <name evidence="1" type="ORF">OJ253_89</name>
</gene>
<name>A0A9D5DJM6_9CRYT</name>
<protein>
    <submittedName>
        <fullName evidence="1">Uncharacterized protein</fullName>
    </submittedName>
</protein>
<organism evidence="1">
    <name type="scientific">Cryptosporidium canis</name>
    <dbReference type="NCBI Taxonomy" id="195482"/>
    <lineage>
        <taxon>Eukaryota</taxon>
        <taxon>Sar</taxon>
        <taxon>Alveolata</taxon>
        <taxon>Apicomplexa</taxon>
        <taxon>Conoidasida</taxon>
        <taxon>Coccidia</taxon>
        <taxon>Eucoccidiorida</taxon>
        <taxon>Eimeriorina</taxon>
        <taxon>Cryptosporidiidae</taxon>
        <taxon>Cryptosporidium</taxon>
    </lineage>
</organism>
<dbReference type="AlphaFoldDB" id="A0A9D5DJM6"/>